<dbReference type="EMBL" id="AP023356">
    <property type="protein sequence ID" value="BCJ48070.1"/>
    <property type="molecule type" value="Genomic_DNA"/>
</dbReference>
<evidence type="ECO:0000313" key="6">
    <source>
        <dbReference type="Proteomes" id="UP000676967"/>
    </source>
</evidence>
<dbReference type="PANTHER" id="PTHR46796:SF12">
    <property type="entry name" value="HTH-TYPE DNA-BINDING TRANSCRIPTIONAL ACTIVATOR EUTR"/>
    <property type="match status" value="1"/>
</dbReference>
<protein>
    <recommendedName>
        <fullName evidence="4">HTH araC/xylS-type domain-containing protein</fullName>
    </recommendedName>
</protein>
<dbReference type="PANTHER" id="PTHR46796">
    <property type="entry name" value="HTH-TYPE TRANSCRIPTIONAL ACTIVATOR RHAS-RELATED"/>
    <property type="match status" value="1"/>
</dbReference>
<evidence type="ECO:0000256" key="2">
    <source>
        <dbReference type="ARBA" id="ARBA00023125"/>
    </source>
</evidence>
<evidence type="ECO:0000256" key="1">
    <source>
        <dbReference type="ARBA" id="ARBA00023015"/>
    </source>
</evidence>
<evidence type="ECO:0000313" key="5">
    <source>
        <dbReference type="EMBL" id="BCJ48070.1"/>
    </source>
</evidence>
<dbReference type="SUPFAM" id="SSF46689">
    <property type="entry name" value="Homeodomain-like"/>
    <property type="match status" value="1"/>
</dbReference>
<keyword evidence="3" id="KW-0804">Transcription</keyword>
<dbReference type="Pfam" id="PF14525">
    <property type="entry name" value="AraC_binding_2"/>
    <property type="match status" value="1"/>
</dbReference>
<feature type="domain" description="HTH araC/xylS-type" evidence="4">
    <location>
        <begin position="208"/>
        <end position="307"/>
    </location>
</feature>
<sequence>MRSRDLGEVHEMMRQRYGEHQPRVVDGGDRFVFRAQSARAGPLTVDQLTYAATMAMTAEPFMTMLIVSVLDGRFDVTAGREHARVARGDSLLYPARLGLQVLMDRMTHQVVQFPVAAASRVAERAGVPAPDLRFEAMTAVSPAAGRQWLATVAYLTRLLSGPQATVPALLLAAAMDTAAAAALSVFPNTTMTLDYTPGPGQTPPAVVRRAIAYIDAHADRPITVEDIAAAAGIGVRGLQAAFARHRDTTPTGYLRQVRLEHAHRDLQAADPTRGDTVTHKWGFTTPSRFATAYRTAYGRPPSHTLRA</sequence>
<dbReference type="InterPro" id="IPR018060">
    <property type="entry name" value="HTH_AraC"/>
</dbReference>
<reference evidence="5 6" key="1">
    <citation type="submission" date="2020-08" db="EMBL/GenBank/DDBJ databases">
        <title>Whole genome shotgun sequence of Actinoplanes ianthinogenes NBRC 13996.</title>
        <authorList>
            <person name="Komaki H."/>
            <person name="Tamura T."/>
        </authorList>
    </citation>
    <scope>NUCLEOTIDE SEQUENCE [LARGE SCALE GENOMIC DNA]</scope>
    <source>
        <strain evidence="5 6">NBRC 13996</strain>
    </source>
</reference>
<dbReference type="Proteomes" id="UP000676967">
    <property type="component" value="Chromosome"/>
</dbReference>
<evidence type="ECO:0000259" key="4">
    <source>
        <dbReference type="PROSITE" id="PS01124"/>
    </source>
</evidence>
<dbReference type="InterPro" id="IPR050204">
    <property type="entry name" value="AraC_XylS_family_regulators"/>
</dbReference>
<dbReference type="InterPro" id="IPR009057">
    <property type="entry name" value="Homeodomain-like_sf"/>
</dbReference>
<proteinExistence type="predicted"/>
<accession>A0ABN6CS81</accession>
<organism evidence="5 6">
    <name type="scientific">Actinoplanes ianthinogenes</name>
    <dbReference type="NCBI Taxonomy" id="122358"/>
    <lineage>
        <taxon>Bacteria</taxon>
        <taxon>Bacillati</taxon>
        <taxon>Actinomycetota</taxon>
        <taxon>Actinomycetes</taxon>
        <taxon>Micromonosporales</taxon>
        <taxon>Micromonosporaceae</taxon>
        <taxon>Actinoplanes</taxon>
    </lineage>
</organism>
<dbReference type="PROSITE" id="PS01124">
    <property type="entry name" value="HTH_ARAC_FAMILY_2"/>
    <property type="match status" value="1"/>
</dbReference>
<dbReference type="SMART" id="SM00342">
    <property type="entry name" value="HTH_ARAC"/>
    <property type="match status" value="1"/>
</dbReference>
<dbReference type="InterPro" id="IPR035418">
    <property type="entry name" value="AraC-bd_2"/>
</dbReference>
<keyword evidence="6" id="KW-1185">Reference proteome</keyword>
<name>A0ABN6CS81_9ACTN</name>
<gene>
    <name evidence="5" type="ORF">Aiant_87270</name>
</gene>
<keyword evidence="1" id="KW-0805">Transcription regulation</keyword>
<dbReference type="Pfam" id="PF12833">
    <property type="entry name" value="HTH_18"/>
    <property type="match status" value="1"/>
</dbReference>
<evidence type="ECO:0000256" key="3">
    <source>
        <dbReference type="ARBA" id="ARBA00023163"/>
    </source>
</evidence>
<dbReference type="Gene3D" id="1.10.10.60">
    <property type="entry name" value="Homeodomain-like"/>
    <property type="match status" value="1"/>
</dbReference>
<dbReference type="RefSeq" id="WP_189330399.1">
    <property type="nucleotide sequence ID" value="NZ_AP023356.1"/>
</dbReference>
<keyword evidence="2" id="KW-0238">DNA-binding</keyword>